<evidence type="ECO:0000256" key="3">
    <source>
        <dbReference type="PROSITE-ProRule" id="PRU01331"/>
    </source>
</evidence>
<dbReference type="Gene3D" id="3.30.590.10">
    <property type="entry name" value="Glutamine synthetase/guanido kinase, catalytic domain"/>
    <property type="match status" value="1"/>
</dbReference>
<dbReference type="RefSeq" id="WP_141863995.1">
    <property type="nucleotide sequence ID" value="NZ_BAABAN010000017.1"/>
</dbReference>
<feature type="domain" description="GS catalytic" evidence="5">
    <location>
        <begin position="104"/>
        <end position="455"/>
    </location>
</feature>
<evidence type="ECO:0000256" key="4">
    <source>
        <dbReference type="RuleBase" id="RU000384"/>
    </source>
</evidence>
<proteinExistence type="inferred from homology"/>
<dbReference type="EMBL" id="VFOU01000001">
    <property type="protein sequence ID" value="TQL73794.1"/>
    <property type="molecule type" value="Genomic_DNA"/>
</dbReference>
<dbReference type="PROSITE" id="PS51987">
    <property type="entry name" value="GS_CATALYTIC"/>
    <property type="match status" value="1"/>
</dbReference>
<dbReference type="GO" id="GO:0004356">
    <property type="term" value="F:glutamine synthetase activity"/>
    <property type="evidence" value="ECO:0007669"/>
    <property type="project" value="InterPro"/>
</dbReference>
<dbReference type="SUPFAM" id="SSF55931">
    <property type="entry name" value="Glutamine synthetase/guanido kinase"/>
    <property type="match status" value="1"/>
</dbReference>
<comment type="caution">
    <text evidence="6">The sequence shown here is derived from an EMBL/GenBank/DDBJ whole genome shotgun (WGS) entry which is preliminary data.</text>
</comment>
<dbReference type="Gene3D" id="3.10.20.70">
    <property type="entry name" value="Glutamine synthetase, N-terminal domain"/>
    <property type="match status" value="1"/>
</dbReference>
<dbReference type="Pfam" id="PF00120">
    <property type="entry name" value="Gln-synt_C"/>
    <property type="match status" value="1"/>
</dbReference>
<reference evidence="6 7" key="1">
    <citation type="submission" date="2019-06" db="EMBL/GenBank/DDBJ databases">
        <title>Sequencing the genomes of 1000 actinobacteria strains.</title>
        <authorList>
            <person name="Klenk H.-P."/>
        </authorList>
    </citation>
    <scope>NUCLEOTIDE SEQUENCE [LARGE SCALE GENOMIC DNA]</scope>
    <source>
        <strain evidence="6 7">DSM 24083</strain>
    </source>
</reference>
<gene>
    <name evidence="6" type="ORF">FB556_0241</name>
</gene>
<name>A0A543AMI6_9MICC</name>
<dbReference type="PANTHER" id="PTHR43785:SF14">
    <property type="entry name" value="GLUTAMINE SYNTHETASE"/>
    <property type="match status" value="1"/>
</dbReference>
<evidence type="ECO:0000313" key="7">
    <source>
        <dbReference type="Proteomes" id="UP000319746"/>
    </source>
</evidence>
<dbReference type="Proteomes" id="UP000319746">
    <property type="component" value="Unassembled WGS sequence"/>
</dbReference>
<sequence>MIDSREKLKEQAEKDGIEFFMAMGTEVNGKPNASVAPAQYLDDLLDEGAAFAGFAAGGLWQEPSDGDIAYMPDPSTYTRLPWRPNMAVLMSYPHVKGQPWPYAPQNILKRLMDTIQEEKGWTFKTGMEPEFFLIRQNDDGSIKIADHLDTSIKPCYHAYGIERSWPYLSKMSRYVNEMGWGNPAIDSEDGNGQYEMNIDYSDAMTTSDRLILFHYMAHAVAYQDGDGIVPTFMGKPFTGNTGNGLNTHFSMWDENGNNLFQDDNDRYGLSKMAYHFIGGIIENAWGMQALIGSNVNAYKRIGVPHPTSGSTWTPTHVMYGGNNRTTMLRIPAGGRVEHRGVDGGASPHLATAAILAAGLDGIERELDPGQCLEERNTYTMSRKELADFQPLPATLWEAANALQESDVMRKAMGCGPHGDFVDFFAEEKRKEFAMYHSHVTQWEIDNYLMGPMPMV</sequence>
<dbReference type="InterPro" id="IPR008146">
    <property type="entry name" value="Gln_synth_cat_dom"/>
</dbReference>
<dbReference type="SMART" id="SM01230">
    <property type="entry name" value="Gln-synt_C"/>
    <property type="match status" value="1"/>
</dbReference>
<comment type="similarity">
    <text evidence="1 3 4">Belongs to the glutamine synthetase family.</text>
</comment>
<dbReference type="NCBIfam" id="TIGR03105">
    <property type="entry name" value="gln_synth_III"/>
    <property type="match status" value="1"/>
</dbReference>
<dbReference type="OrthoDB" id="9807095at2"/>
<evidence type="ECO:0000313" key="6">
    <source>
        <dbReference type="EMBL" id="TQL73794.1"/>
    </source>
</evidence>
<protein>
    <submittedName>
        <fullName evidence="6">Gamma-glutamylmethylamide synthetase</fullName>
    </submittedName>
</protein>
<keyword evidence="2" id="KW-0436">Ligase</keyword>
<dbReference type="SUPFAM" id="SSF54368">
    <property type="entry name" value="Glutamine synthetase, N-terminal domain"/>
    <property type="match status" value="1"/>
</dbReference>
<keyword evidence="7" id="KW-1185">Reference proteome</keyword>
<dbReference type="InterPro" id="IPR014746">
    <property type="entry name" value="Gln_synth/guanido_kin_cat_dom"/>
</dbReference>
<evidence type="ECO:0000256" key="1">
    <source>
        <dbReference type="ARBA" id="ARBA00009897"/>
    </source>
</evidence>
<organism evidence="6 7">
    <name type="scientific">Enteractinococcus coprophilus</name>
    <dbReference type="NCBI Taxonomy" id="1027633"/>
    <lineage>
        <taxon>Bacteria</taxon>
        <taxon>Bacillati</taxon>
        <taxon>Actinomycetota</taxon>
        <taxon>Actinomycetes</taxon>
        <taxon>Micrococcales</taxon>
        <taxon>Micrococcaceae</taxon>
    </lineage>
</organism>
<evidence type="ECO:0000256" key="2">
    <source>
        <dbReference type="ARBA" id="ARBA00022598"/>
    </source>
</evidence>
<dbReference type="InterPro" id="IPR036651">
    <property type="entry name" value="Gln_synt_N_sf"/>
</dbReference>
<dbReference type="GO" id="GO:0006542">
    <property type="term" value="P:glutamine biosynthetic process"/>
    <property type="evidence" value="ECO:0007669"/>
    <property type="project" value="InterPro"/>
</dbReference>
<dbReference type="InterPro" id="IPR017536">
    <property type="entry name" value="Glutamine_synthetase_typeIII"/>
</dbReference>
<accession>A0A543AMI6</accession>
<dbReference type="PANTHER" id="PTHR43785">
    <property type="entry name" value="GAMMA-GLUTAMYLPUTRESCINE SYNTHETASE"/>
    <property type="match status" value="1"/>
</dbReference>
<evidence type="ECO:0000259" key="5">
    <source>
        <dbReference type="PROSITE" id="PS51987"/>
    </source>
</evidence>
<dbReference type="AlphaFoldDB" id="A0A543AMI6"/>